<dbReference type="PANTHER" id="PTHR13140">
    <property type="entry name" value="MYOSIN"/>
    <property type="match status" value="1"/>
</dbReference>
<evidence type="ECO:0000256" key="3">
    <source>
        <dbReference type="ARBA" id="ARBA00023123"/>
    </source>
</evidence>
<dbReference type="AlphaFoldDB" id="A0A2P2MP37"/>
<evidence type="ECO:0000256" key="5">
    <source>
        <dbReference type="ARBA" id="ARBA00023203"/>
    </source>
</evidence>
<dbReference type="GO" id="GO:0030048">
    <property type="term" value="P:actin filament-based movement"/>
    <property type="evidence" value="ECO:0007669"/>
    <property type="project" value="UniProtKB-ARBA"/>
</dbReference>
<evidence type="ECO:0000256" key="1">
    <source>
        <dbReference type="ARBA" id="ARBA00022741"/>
    </source>
</evidence>
<dbReference type="Gene3D" id="3.40.850.10">
    <property type="entry name" value="Kinesin motor domain"/>
    <property type="match status" value="1"/>
</dbReference>
<dbReference type="Gene3D" id="1.20.120.720">
    <property type="entry name" value="Myosin VI head, motor domain, U50 subdomain"/>
    <property type="match status" value="1"/>
</dbReference>
<keyword evidence="3 6" id="KW-0518">Myosin</keyword>
<dbReference type="Pfam" id="PF00063">
    <property type="entry name" value="Myosin_head"/>
    <property type="match status" value="1"/>
</dbReference>
<dbReference type="InterPro" id="IPR001609">
    <property type="entry name" value="Myosin_head_motor_dom-like"/>
</dbReference>
<proteinExistence type="inferred from homology"/>
<keyword evidence="1" id="KW-0547">Nucleotide-binding</keyword>
<dbReference type="GO" id="GO:0005737">
    <property type="term" value="C:cytoplasm"/>
    <property type="evidence" value="ECO:0007669"/>
    <property type="project" value="TreeGrafter"/>
</dbReference>
<dbReference type="GO" id="GO:0000146">
    <property type="term" value="F:microfilament motor activity"/>
    <property type="evidence" value="ECO:0007669"/>
    <property type="project" value="TreeGrafter"/>
</dbReference>
<keyword evidence="5 6" id="KW-0009">Actin-binding</keyword>
<keyword evidence="4" id="KW-0505">Motor protein</keyword>
<protein>
    <submittedName>
        <fullName evidence="8">Myosin-17-like isoform X1</fullName>
    </submittedName>
</protein>
<dbReference type="PROSITE" id="PS51456">
    <property type="entry name" value="MYOSIN_MOTOR"/>
    <property type="match status" value="1"/>
</dbReference>
<dbReference type="GO" id="GO:0007015">
    <property type="term" value="P:actin filament organization"/>
    <property type="evidence" value="ECO:0007669"/>
    <property type="project" value="TreeGrafter"/>
</dbReference>
<evidence type="ECO:0000256" key="6">
    <source>
        <dbReference type="PROSITE-ProRule" id="PRU00782"/>
    </source>
</evidence>
<dbReference type="GO" id="GO:0016459">
    <property type="term" value="C:myosin complex"/>
    <property type="evidence" value="ECO:0007669"/>
    <property type="project" value="UniProtKB-KW"/>
</dbReference>
<dbReference type="FunFam" id="1.20.120.720:FF:000011">
    <property type="entry name" value="Myosin 2"/>
    <property type="match status" value="1"/>
</dbReference>
<dbReference type="SUPFAM" id="SSF52540">
    <property type="entry name" value="P-loop containing nucleoside triphosphate hydrolases"/>
    <property type="match status" value="1"/>
</dbReference>
<accession>A0A2P2MP37</accession>
<evidence type="ECO:0000256" key="2">
    <source>
        <dbReference type="ARBA" id="ARBA00022840"/>
    </source>
</evidence>
<dbReference type="FunFam" id="1.10.10.820:FF:000001">
    <property type="entry name" value="Myosin heavy chain"/>
    <property type="match status" value="1"/>
</dbReference>
<dbReference type="PANTHER" id="PTHR13140:SF735">
    <property type="entry name" value="MYOSIN-5"/>
    <property type="match status" value="1"/>
</dbReference>
<dbReference type="Gene3D" id="1.10.10.820">
    <property type="match status" value="1"/>
</dbReference>
<dbReference type="InterPro" id="IPR027417">
    <property type="entry name" value="P-loop_NTPase"/>
</dbReference>
<comment type="caution">
    <text evidence="6">Lacks conserved residue(s) required for the propagation of feature annotation.</text>
</comment>
<feature type="domain" description="Myosin motor" evidence="7">
    <location>
        <begin position="1"/>
        <end position="278"/>
    </location>
</feature>
<dbReference type="GO" id="GO:0005524">
    <property type="term" value="F:ATP binding"/>
    <property type="evidence" value="ECO:0007669"/>
    <property type="project" value="UniProtKB-KW"/>
</dbReference>
<dbReference type="PRINTS" id="PR00193">
    <property type="entry name" value="MYOSINHEAVY"/>
</dbReference>
<dbReference type="GO" id="GO:0051015">
    <property type="term" value="F:actin filament binding"/>
    <property type="evidence" value="ECO:0007669"/>
    <property type="project" value="TreeGrafter"/>
</dbReference>
<dbReference type="SMART" id="SM00242">
    <property type="entry name" value="MYSc"/>
    <property type="match status" value="1"/>
</dbReference>
<dbReference type="GO" id="GO:0016020">
    <property type="term" value="C:membrane"/>
    <property type="evidence" value="ECO:0007669"/>
    <property type="project" value="TreeGrafter"/>
</dbReference>
<dbReference type="EMBL" id="GGEC01051486">
    <property type="protein sequence ID" value="MBX31970.1"/>
    <property type="molecule type" value="Transcribed_RNA"/>
</dbReference>
<organism evidence="8">
    <name type="scientific">Rhizophora mucronata</name>
    <name type="common">Asiatic mangrove</name>
    <dbReference type="NCBI Taxonomy" id="61149"/>
    <lineage>
        <taxon>Eukaryota</taxon>
        <taxon>Viridiplantae</taxon>
        <taxon>Streptophyta</taxon>
        <taxon>Embryophyta</taxon>
        <taxon>Tracheophyta</taxon>
        <taxon>Spermatophyta</taxon>
        <taxon>Magnoliopsida</taxon>
        <taxon>eudicotyledons</taxon>
        <taxon>Gunneridae</taxon>
        <taxon>Pentapetalae</taxon>
        <taxon>rosids</taxon>
        <taxon>fabids</taxon>
        <taxon>Malpighiales</taxon>
        <taxon>Rhizophoraceae</taxon>
        <taxon>Rhizophora</taxon>
    </lineage>
</organism>
<sequence length="278" mass="31559">MLMRYLARLGGRSGVEGRTVEQQVLESNPVLEAFGNAKTVRNNNSSRFGKFVEIQFDKRGRISGAAIRTYLLERSRVCQISDPERNYHCFYLLCAAPPEDIEKYRLGSLKSFHYLNQSNCYELDGVNDAREYLATRRAMDIVGINEEEQESIFRVVAAILHLGNVDFVKGEEIDSSAIKDEKSRFHLDMTAELLRCDAKSLENALIKRVIVTPEEIITRTLDPDNAIASRDALAKTLYSRLFDWLVDKINVSIGQDLNSTSIIGVLDIYGFESFKCNR</sequence>
<evidence type="ECO:0000256" key="4">
    <source>
        <dbReference type="ARBA" id="ARBA00023175"/>
    </source>
</evidence>
<evidence type="ECO:0000313" key="8">
    <source>
        <dbReference type="EMBL" id="MBX31970.1"/>
    </source>
</evidence>
<evidence type="ECO:0000259" key="7">
    <source>
        <dbReference type="PROSITE" id="PS51456"/>
    </source>
</evidence>
<name>A0A2P2MP37_RHIMU</name>
<keyword evidence="2" id="KW-0067">ATP-binding</keyword>
<comment type="similarity">
    <text evidence="6">Belongs to the TRAFAC class myosin-kinesin ATPase superfamily. Myosin family.</text>
</comment>
<dbReference type="InterPro" id="IPR036961">
    <property type="entry name" value="Kinesin_motor_dom_sf"/>
</dbReference>
<reference evidence="8" key="1">
    <citation type="submission" date="2018-02" db="EMBL/GenBank/DDBJ databases">
        <title>Rhizophora mucronata_Transcriptome.</title>
        <authorList>
            <person name="Meera S.P."/>
            <person name="Sreeshan A."/>
            <person name="Augustine A."/>
        </authorList>
    </citation>
    <scope>NUCLEOTIDE SEQUENCE</scope>
    <source>
        <tissue evidence="8">Leaf</tissue>
    </source>
</reference>